<gene>
    <name evidence="4" type="ORF">E6H00_15725</name>
</gene>
<dbReference type="InterPro" id="IPR050570">
    <property type="entry name" value="Cell_wall_metabolism_enzyme"/>
</dbReference>
<dbReference type="InterPro" id="IPR018392">
    <property type="entry name" value="LysM"/>
</dbReference>
<dbReference type="GO" id="GO:0004222">
    <property type="term" value="F:metalloendopeptidase activity"/>
    <property type="evidence" value="ECO:0007669"/>
    <property type="project" value="TreeGrafter"/>
</dbReference>
<dbReference type="SMART" id="SM00257">
    <property type="entry name" value="LysM"/>
    <property type="match status" value="2"/>
</dbReference>
<name>A0A537JV88_9BACT</name>
<dbReference type="SUPFAM" id="SSF54106">
    <property type="entry name" value="LysM domain"/>
    <property type="match status" value="2"/>
</dbReference>
<accession>A0A537JV88</accession>
<dbReference type="InterPro" id="IPR011055">
    <property type="entry name" value="Dup_hybrid_motif"/>
</dbReference>
<keyword evidence="1" id="KW-0732">Signal</keyword>
<sequence length="384" mass="39570">MADRARLAAAGILLALTLAGVPLVLPLDLAKADPVPASGEVIKADASPAPAGDRASPSAAPAEKPEPPSTAVQAAQPTAHTVASGESLWTIAQDAGTNIWVLADLNHISLDDVLHPGQVVMVPPRTAAAPAAVTPAAPAQNTTAVGSHIVAAGESLWGIAQDAGVRVETLADANNLSLDDYLHPGQILAVPSHDPKFQTARPTQGSASGSAATVPLAVAEAGKTPMLKPSDGRISSRFGWRIHPIFGTREFHTGIDIASGYGTPVRAARTGIVRFVGWLHGYGRIIIVDHGQGLETSYSHLSQILVWRGEGVEMGQILGRIGSTGWSTGPHLLFEVRRKGVPIDPFVFLNETRRLSPAAAPAAAPAPAPAPASEHRSAPSTAAP</sequence>
<organism evidence="4 5">
    <name type="scientific">Candidatus Segetimicrobium genomatis</name>
    <dbReference type="NCBI Taxonomy" id="2569760"/>
    <lineage>
        <taxon>Bacteria</taxon>
        <taxon>Bacillati</taxon>
        <taxon>Candidatus Sysuimicrobiota</taxon>
        <taxon>Candidatus Sysuimicrobiia</taxon>
        <taxon>Candidatus Sysuimicrobiales</taxon>
        <taxon>Candidatus Segetimicrobiaceae</taxon>
        <taxon>Candidatus Segetimicrobium</taxon>
    </lineage>
</organism>
<dbReference type="InterPro" id="IPR036779">
    <property type="entry name" value="LysM_dom_sf"/>
</dbReference>
<proteinExistence type="predicted"/>
<feature type="domain" description="LysM" evidence="3">
    <location>
        <begin position="78"/>
        <end position="122"/>
    </location>
</feature>
<feature type="domain" description="LysM" evidence="3">
    <location>
        <begin position="146"/>
        <end position="190"/>
    </location>
</feature>
<comment type="caution">
    <text evidence="4">The sequence shown here is derived from an EMBL/GenBank/DDBJ whole genome shotgun (WGS) entry which is preliminary data.</text>
</comment>
<dbReference type="SUPFAM" id="SSF51261">
    <property type="entry name" value="Duplicated hybrid motif"/>
    <property type="match status" value="1"/>
</dbReference>
<dbReference type="CDD" id="cd12797">
    <property type="entry name" value="M23_peptidase"/>
    <property type="match status" value="1"/>
</dbReference>
<evidence type="ECO:0000256" key="1">
    <source>
        <dbReference type="ARBA" id="ARBA00022729"/>
    </source>
</evidence>
<reference evidence="4 5" key="1">
    <citation type="journal article" date="2019" name="Nat. Microbiol.">
        <title>Mediterranean grassland soil C-N compound turnover is dependent on rainfall and depth, and is mediated by genomically divergent microorganisms.</title>
        <authorList>
            <person name="Diamond S."/>
            <person name="Andeer P.F."/>
            <person name="Li Z."/>
            <person name="Crits-Christoph A."/>
            <person name="Burstein D."/>
            <person name="Anantharaman K."/>
            <person name="Lane K.R."/>
            <person name="Thomas B.C."/>
            <person name="Pan C."/>
            <person name="Northen T.R."/>
            <person name="Banfield J.F."/>
        </authorList>
    </citation>
    <scope>NUCLEOTIDE SEQUENCE [LARGE SCALE GENOMIC DNA]</scope>
    <source>
        <strain evidence="4">NP_3</strain>
    </source>
</reference>
<dbReference type="Proteomes" id="UP000318509">
    <property type="component" value="Unassembled WGS sequence"/>
</dbReference>
<evidence type="ECO:0000313" key="5">
    <source>
        <dbReference type="Proteomes" id="UP000318509"/>
    </source>
</evidence>
<dbReference type="Gene3D" id="2.70.70.10">
    <property type="entry name" value="Glucose Permease (Domain IIA)"/>
    <property type="match status" value="1"/>
</dbReference>
<dbReference type="EMBL" id="VBAK01000160">
    <property type="protein sequence ID" value="TMI87394.1"/>
    <property type="molecule type" value="Genomic_DNA"/>
</dbReference>
<dbReference type="CDD" id="cd00118">
    <property type="entry name" value="LysM"/>
    <property type="match status" value="2"/>
</dbReference>
<dbReference type="Gene3D" id="3.10.350.10">
    <property type="entry name" value="LysM domain"/>
    <property type="match status" value="2"/>
</dbReference>
<dbReference type="PANTHER" id="PTHR21666">
    <property type="entry name" value="PEPTIDASE-RELATED"/>
    <property type="match status" value="1"/>
</dbReference>
<evidence type="ECO:0000313" key="4">
    <source>
        <dbReference type="EMBL" id="TMI87394.1"/>
    </source>
</evidence>
<dbReference type="Pfam" id="PF01551">
    <property type="entry name" value="Peptidase_M23"/>
    <property type="match status" value="1"/>
</dbReference>
<protein>
    <submittedName>
        <fullName evidence="4">LysM peptidoglycan-binding domain-containing protein</fullName>
    </submittedName>
</protein>
<dbReference type="PANTHER" id="PTHR21666:SF289">
    <property type="entry name" value="L-ALA--D-GLU ENDOPEPTIDASE"/>
    <property type="match status" value="1"/>
</dbReference>
<dbReference type="InterPro" id="IPR016047">
    <property type="entry name" value="M23ase_b-sheet_dom"/>
</dbReference>
<dbReference type="AlphaFoldDB" id="A0A537JV88"/>
<evidence type="ECO:0000259" key="3">
    <source>
        <dbReference type="PROSITE" id="PS51782"/>
    </source>
</evidence>
<dbReference type="Pfam" id="PF01476">
    <property type="entry name" value="LysM"/>
    <property type="match status" value="2"/>
</dbReference>
<feature type="region of interest" description="Disordered" evidence="2">
    <location>
        <begin position="43"/>
        <end position="71"/>
    </location>
</feature>
<feature type="region of interest" description="Disordered" evidence="2">
    <location>
        <begin position="359"/>
        <end position="384"/>
    </location>
</feature>
<dbReference type="PROSITE" id="PS51782">
    <property type="entry name" value="LYSM"/>
    <property type="match status" value="2"/>
</dbReference>
<evidence type="ECO:0000256" key="2">
    <source>
        <dbReference type="SAM" id="MobiDB-lite"/>
    </source>
</evidence>